<evidence type="ECO:0000313" key="5">
    <source>
        <dbReference type="EMBL" id="RNL65328.1"/>
    </source>
</evidence>
<evidence type="ECO:0000256" key="3">
    <source>
        <dbReference type="SAM" id="MobiDB-lite"/>
    </source>
</evidence>
<dbReference type="EMBL" id="RJSE01000003">
    <property type="protein sequence ID" value="RNL65328.1"/>
    <property type="molecule type" value="Genomic_DNA"/>
</dbReference>
<dbReference type="Pfam" id="PF13458">
    <property type="entry name" value="Peripla_BP_6"/>
    <property type="match status" value="1"/>
</dbReference>
<dbReference type="PANTHER" id="PTHR47235:SF1">
    <property type="entry name" value="BLR6548 PROTEIN"/>
    <property type="match status" value="1"/>
</dbReference>
<dbReference type="SUPFAM" id="SSF53822">
    <property type="entry name" value="Periplasmic binding protein-like I"/>
    <property type="match status" value="1"/>
</dbReference>
<evidence type="ECO:0000259" key="4">
    <source>
        <dbReference type="Pfam" id="PF13458"/>
    </source>
</evidence>
<name>A0A3N0CPE0_9ACTN</name>
<protein>
    <submittedName>
        <fullName evidence="5">ABC transporter substrate-binding protein</fullName>
    </submittedName>
</protein>
<gene>
    <name evidence="5" type="ORF">EFK50_05045</name>
</gene>
<keyword evidence="2" id="KW-0732">Signal</keyword>
<feature type="compositionally biased region" description="Low complexity" evidence="3">
    <location>
        <begin position="40"/>
        <end position="65"/>
    </location>
</feature>
<dbReference type="PANTHER" id="PTHR47235">
    <property type="entry name" value="BLR6548 PROTEIN"/>
    <property type="match status" value="1"/>
</dbReference>
<evidence type="ECO:0000256" key="1">
    <source>
        <dbReference type="ARBA" id="ARBA00010062"/>
    </source>
</evidence>
<feature type="domain" description="Leucine-binding protein" evidence="4">
    <location>
        <begin position="117"/>
        <end position="462"/>
    </location>
</feature>
<comment type="similarity">
    <text evidence="1">Belongs to the leucine-binding protein family.</text>
</comment>
<dbReference type="Proteomes" id="UP000267128">
    <property type="component" value="Unassembled WGS sequence"/>
</dbReference>
<sequence>MVVLALAIPAACGGSQRTPEEVKAANDKLNGSINGGNSNGNGVDPVTGDPVDPGTDPGTNDPGTTDPGGTGNTPGGTGNTPGGTGNPGGGGNQPIAPGVKAGSCDGFKNGQGISDSTIKIGNSSDISGPVPGLFEAAQQATKAYVKYFNTTQPNGICGRKLELTNLDSRTDAGADQASYQKLCESVFAAVGSMSAFDSGGAQTAENCGLPDMRTAVVTATRNSCKTCFGAQPTGPYEFSNAVPDFIVKNYKAASQKAAFLYLNAGAAAENAKAQQKVEEKRGMKFLYTQGIDVATASYAPYVQKMKSLGVEYVQFIGAYQQSVTLAKAIQAGGFKPQVRLYDPSVYDVNFLKTGGSAVEGVFMFINFTPLEESQPELNLYKQWLQQVAPGANPTFFGEFAWSAAKLFVQNSIALGGKLNRSTLAKSFTSVHKWTGGGMHGPMDVGGKHSPSCVRFLQVKGGKFVPLGSTKYMCNGSSVGR</sequence>
<organism evidence="5 6">
    <name type="scientific">Nocardioides marmoriginsengisoli</name>
    <dbReference type="NCBI Taxonomy" id="661483"/>
    <lineage>
        <taxon>Bacteria</taxon>
        <taxon>Bacillati</taxon>
        <taxon>Actinomycetota</taxon>
        <taxon>Actinomycetes</taxon>
        <taxon>Propionibacteriales</taxon>
        <taxon>Nocardioidaceae</taxon>
        <taxon>Nocardioides</taxon>
    </lineage>
</organism>
<feature type="compositionally biased region" description="Gly residues" evidence="3">
    <location>
        <begin position="66"/>
        <end position="92"/>
    </location>
</feature>
<dbReference type="InterPro" id="IPR028082">
    <property type="entry name" value="Peripla_BP_I"/>
</dbReference>
<comment type="caution">
    <text evidence="5">The sequence shown here is derived from an EMBL/GenBank/DDBJ whole genome shotgun (WGS) entry which is preliminary data.</text>
</comment>
<feature type="region of interest" description="Disordered" evidence="3">
    <location>
        <begin position="13"/>
        <end position="107"/>
    </location>
</feature>
<dbReference type="InterPro" id="IPR028081">
    <property type="entry name" value="Leu-bd"/>
</dbReference>
<accession>A0A3N0CPE0</accession>
<evidence type="ECO:0000256" key="2">
    <source>
        <dbReference type="ARBA" id="ARBA00022729"/>
    </source>
</evidence>
<dbReference type="AlphaFoldDB" id="A0A3N0CPE0"/>
<evidence type="ECO:0000313" key="6">
    <source>
        <dbReference type="Proteomes" id="UP000267128"/>
    </source>
</evidence>
<dbReference type="Gene3D" id="3.40.50.2300">
    <property type="match status" value="2"/>
</dbReference>
<reference evidence="5 6" key="1">
    <citation type="submission" date="2018-11" db="EMBL/GenBank/DDBJ databases">
        <authorList>
            <person name="Li F."/>
        </authorList>
    </citation>
    <scope>NUCLEOTIDE SEQUENCE [LARGE SCALE GENOMIC DNA]</scope>
    <source>
        <strain evidence="5 6">Gsoil 097</strain>
    </source>
</reference>
<keyword evidence="6" id="KW-1185">Reference proteome</keyword>
<proteinExistence type="inferred from homology"/>